<feature type="transmembrane region" description="Helical" evidence="1">
    <location>
        <begin position="109"/>
        <end position="138"/>
    </location>
</feature>
<evidence type="ECO:0000313" key="4">
    <source>
        <dbReference type="RefSeq" id="XP_060673698.1"/>
    </source>
</evidence>
<keyword evidence="2" id="KW-1185">Reference proteome</keyword>
<dbReference type="RefSeq" id="XP_060673697.1">
    <property type="nucleotide sequence ID" value="XM_060817714.1"/>
</dbReference>
<dbReference type="RefSeq" id="XP_060673698.1">
    <property type="nucleotide sequence ID" value="XM_060817715.1"/>
</dbReference>
<gene>
    <name evidence="4" type="primary">LOC132803903</name>
    <name evidence="3" type="synonym">LOC132803902</name>
</gene>
<accession>A0ABM4AAE1</accession>
<evidence type="ECO:0000313" key="2">
    <source>
        <dbReference type="Proteomes" id="UP001652623"/>
    </source>
</evidence>
<keyword evidence="1" id="KW-0812">Transmembrane</keyword>
<evidence type="ECO:0000313" key="3">
    <source>
        <dbReference type="RefSeq" id="XP_060673697.1"/>
    </source>
</evidence>
<reference evidence="3 4" key="1">
    <citation type="submission" date="2025-05" db="UniProtKB">
        <authorList>
            <consortium name="RefSeq"/>
        </authorList>
    </citation>
    <scope>IDENTIFICATION</scope>
    <source>
        <tissue evidence="3 4">Seedling</tissue>
    </source>
</reference>
<dbReference type="GeneID" id="132803903"/>
<proteinExistence type="predicted"/>
<sequence length="144" mass="16311">MGMKTWLKAVVMLMKKQSVFFCLYVFHAIYTFGFAVPSALNTTHYCTSTNPTSNPYSLFLSIYPLSLLFVFLTSRVLKEVDDYHDNICNSSSEASPSPYRSSESRSLKVAISLALFLCITLSQLLWAFHLTGLCIIWWRIATGN</sequence>
<keyword evidence="1" id="KW-0472">Membrane</keyword>
<name>A0ABM4AAE1_ZIZJJ</name>
<feature type="transmembrane region" description="Helical" evidence="1">
    <location>
        <begin position="21"/>
        <end position="40"/>
    </location>
</feature>
<evidence type="ECO:0000256" key="1">
    <source>
        <dbReference type="SAM" id="Phobius"/>
    </source>
</evidence>
<feature type="transmembrane region" description="Helical" evidence="1">
    <location>
        <begin position="60"/>
        <end position="77"/>
    </location>
</feature>
<keyword evidence="1" id="KW-1133">Transmembrane helix</keyword>
<dbReference type="Proteomes" id="UP001652623">
    <property type="component" value="Chromosome 5"/>
</dbReference>
<protein>
    <submittedName>
        <fullName evidence="3">Uncharacterized protein LOC132803902</fullName>
    </submittedName>
    <submittedName>
        <fullName evidence="4">Uncharacterized protein LOC132803903</fullName>
    </submittedName>
</protein>
<organism evidence="2 4">
    <name type="scientific">Ziziphus jujuba</name>
    <name type="common">Chinese jujube</name>
    <name type="synonym">Ziziphus sativa</name>
    <dbReference type="NCBI Taxonomy" id="326968"/>
    <lineage>
        <taxon>Eukaryota</taxon>
        <taxon>Viridiplantae</taxon>
        <taxon>Streptophyta</taxon>
        <taxon>Embryophyta</taxon>
        <taxon>Tracheophyta</taxon>
        <taxon>Spermatophyta</taxon>
        <taxon>Magnoliopsida</taxon>
        <taxon>eudicotyledons</taxon>
        <taxon>Gunneridae</taxon>
        <taxon>Pentapetalae</taxon>
        <taxon>rosids</taxon>
        <taxon>fabids</taxon>
        <taxon>Rosales</taxon>
        <taxon>Rhamnaceae</taxon>
        <taxon>Paliureae</taxon>
        <taxon>Ziziphus</taxon>
    </lineage>
</organism>